<dbReference type="InterPro" id="IPR035986">
    <property type="entry name" value="PKD_dom_sf"/>
</dbReference>
<name>A0A3E3DZS3_9FIRM</name>
<dbReference type="RefSeq" id="WP_117582793.1">
    <property type="nucleotide sequence ID" value="NZ_QUSL01000101.1"/>
</dbReference>
<evidence type="ECO:0000256" key="1">
    <source>
        <dbReference type="SAM" id="MobiDB-lite"/>
    </source>
</evidence>
<dbReference type="SUPFAM" id="SSF49299">
    <property type="entry name" value="PKD domain"/>
    <property type="match status" value="1"/>
</dbReference>
<dbReference type="InterPro" id="IPR046240">
    <property type="entry name" value="DUF6273"/>
</dbReference>
<dbReference type="Gene3D" id="2.60.40.10">
    <property type="entry name" value="Immunoglobulins"/>
    <property type="match status" value="1"/>
</dbReference>
<feature type="compositionally biased region" description="Low complexity" evidence="1">
    <location>
        <begin position="541"/>
        <end position="550"/>
    </location>
</feature>
<evidence type="ECO:0000313" key="5">
    <source>
        <dbReference type="Proteomes" id="UP000261032"/>
    </source>
</evidence>
<feature type="domain" description="Pesticidal crystal protein Cry22Aa Ig-like" evidence="2">
    <location>
        <begin position="456"/>
        <end position="524"/>
    </location>
</feature>
<sequence length="590" mass="66214">MLYLKRILIVGLSFVVGLINIIGNNYTVFALEKNTLVHQSVMSMIQSQRGGLFDPIYTESLEDNWQGDYIYYGEDTDGSALKWQLLDSDNKDFSKNANSTMFLFSDKTIGTSFWYRENDYGFDYSNVKPGETPIYWQKGYEWDKSDLKTNMEDEMKNKFSSIENEGIIFSSKSSEDAQNVAVGLEKLGTTEMTASKWFPLSIQELTNKCYGFSSVPFNRNQAPLGLHTGDKSRVSSDDKNYLIRSYEEHWTKPMENGMRYHPVFVLNSNSVYGANCAGGLNYGNMYTVQSMRPAMNIDTSKVMLVKSHNQKEIIGIKAVNDSKTNEFKLTLLDDKQKLNIENIKTERDKITFDFEAIGNGKYLSVVVQDENNNVMYYGNIKDNLDKVNVGTMTIDLNQIGLNSKSFSSGEYKLLIFTEQLNFDKKTDYSSKFVDVEVVQNNVPPAVINKVPTIVAEDKVLTVGDTFDPLKDVTAYDNEDGIIKLTEANIAANDVNTNKEGTYNVTYKVTDKQGASSTKTITIDVIERIVIPENKPVDKTNNDTNSSNSSKVPQTGDINNIGVLAVTLMMSGSIVIGCNRKKSKANSLSEK</sequence>
<dbReference type="AlphaFoldDB" id="A0A3E3DZS3"/>
<evidence type="ECO:0000313" key="4">
    <source>
        <dbReference type="EMBL" id="RGD74792.1"/>
    </source>
</evidence>
<dbReference type="InterPro" id="IPR032179">
    <property type="entry name" value="Cry22Aa_Ig-like"/>
</dbReference>
<protein>
    <submittedName>
        <fullName evidence="4">DUF5011 domain-containing protein</fullName>
    </submittedName>
</protein>
<gene>
    <name evidence="4" type="ORF">DXB93_19560</name>
</gene>
<organism evidence="4 5">
    <name type="scientific">Thomasclavelia ramosa</name>
    <dbReference type="NCBI Taxonomy" id="1547"/>
    <lineage>
        <taxon>Bacteria</taxon>
        <taxon>Bacillati</taxon>
        <taxon>Bacillota</taxon>
        <taxon>Erysipelotrichia</taxon>
        <taxon>Erysipelotrichales</taxon>
        <taxon>Coprobacillaceae</taxon>
        <taxon>Thomasclavelia</taxon>
    </lineage>
</organism>
<evidence type="ECO:0000259" key="3">
    <source>
        <dbReference type="Pfam" id="PF19789"/>
    </source>
</evidence>
<dbReference type="Pfam" id="PF19789">
    <property type="entry name" value="DUF6273"/>
    <property type="match status" value="1"/>
</dbReference>
<feature type="domain" description="DUF6273" evidence="3">
    <location>
        <begin position="140"/>
        <end position="298"/>
    </location>
</feature>
<accession>A0A3E3DZS3</accession>
<reference evidence="4 5" key="1">
    <citation type="submission" date="2018-08" db="EMBL/GenBank/DDBJ databases">
        <title>A genome reference for cultivated species of the human gut microbiota.</title>
        <authorList>
            <person name="Zou Y."/>
            <person name="Xue W."/>
            <person name="Luo G."/>
        </authorList>
    </citation>
    <scope>NUCLEOTIDE SEQUENCE [LARGE SCALE GENOMIC DNA]</scope>
    <source>
        <strain evidence="4 5">OM06-4</strain>
    </source>
</reference>
<dbReference type="EMBL" id="QUSL01000101">
    <property type="protein sequence ID" value="RGD74792.1"/>
    <property type="molecule type" value="Genomic_DNA"/>
</dbReference>
<dbReference type="Pfam" id="PF16403">
    <property type="entry name" value="Bact_surface_Ig-like"/>
    <property type="match status" value="1"/>
</dbReference>
<comment type="caution">
    <text evidence="4">The sequence shown here is derived from an EMBL/GenBank/DDBJ whole genome shotgun (WGS) entry which is preliminary data.</text>
</comment>
<feature type="region of interest" description="Disordered" evidence="1">
    <location>
        <begin position="533"/>
        <end position="553"/>
    </location>
</feature>
<proteinExistence type="predicted"/>
<evidence type="ECO:0000259" key="2">
    <source>
        <dbReference type="Pfam" id="PF16403"/>
    </source>
</evidence>
<dbReference type="InterPro" id="IPR013783">
    <property type="entry name" value="Ig-like_fold"/>
</dbReference>
<dbReference type="CDD" id="cd00146">
    <property type="entry name" value="PKD"/>
    <property type="match status" value="1"/>
</dbReference>
<dbReference type="Proteomes" id="UP000261032">
    <property type="component" value="Unassembled WGS sequence"/>
</dbReference>